<dbReference type="EMBL" id="LFJJ01000019">
    <property type="protein sequence ID" value="KND61495.1"/>
    <property type="molecule type" value="Genomic_DNA"/>
</dbReference>
<organism evidence="2 3">
    <name type="scientific">Candidatus Burkholderia verschuerenii</name>
    <dbReference type="NCBI Taxonomy" id="242163"/>
    <lineage>
        <taxon>Bacteria</taxon>
        <taxon>Pseudomonadati</taxon>
        <taxon>Pseudomonadota</taxon>
        <taxon>Betaproteobacteria</taxon>
        <taxon>Burkholderiales</taxon>
        <taxon>Burkholderiaceae</taxon>
        <taxon>Burkholderia</taxon>
    </lineage>
</organism>
<dbReference type="Proteomes" id="UP000036959">
    <property type="component" value="Unassembled WGS sequence"/>
</dbReference>
<dbReference type="InterPro" id="IPR027417">
    <property type="entry name" value="P-loop_NTPase"/>
</dbReference>
<evidence type="ECO:0000313" key="3">
    <source>
        <dbReference type="Proteomes" id="UP000036959"/>
    </source>
</evidence>
<dbReference type="Pfam" id="PF13604">
    <property type="entry name" value="AAA_30"/>
    <property type="match status" value="1"/>
</dbReference>
<reference evidence="3" key="1">
    <citation type="submission" date="2015-06" db="EMBL/GenBank/DDBJ databases">
        <title>Comparative genomics of Burkholderia leaf nodule symbionts.</title>
        <authorList>
            <person name="Carlier A."/>
            <person name="Eberl L."/>
            <person name="Pinto-Carbo M."/>
        </authorList>
    </citation>
    <scope>NUCLEOTIDE SEQUENCE [LARGE SCALE GENOMIC DNA]</scope>
    <source>
        <strain evidence="3">UZHbot4</strain>
    </source>
</reference>
<dbReference type="AlphaFoldDB" id="A0A0L0MGS1"/>
<protein>
    <submittedName>
        <fullName evidence="2">Conjugal transfer protein traA</fullName>
    </submittedName>
</protein>
<comment type="caution">
    <text evidence="2">The sequence shown here is derived from an EMBL/GenBank/DDBJ whole genome shotgun (WGS) entry which is preliminary data.</text>
</comment>
<gene>
    <name evidence="2" type="ORF">BVER_04428</name>
</gene>
<dbReference type="SUPFAM" id="SSF52540">
    <property type="entry name" value="P-loop containing nucleoside triphosphate hydrolases"/>
    <property type="match status" value="1"/>
</dbReference>
<proteinExistence type="predicted"/>
<name>A0A0L0MGS1_9BURK</name>
<dbReference type="Gene3D" id="3.40.50.300">
    <property type="entry name" value="P-loop containing nucleotide triphosphate hydrolases"/>
    <property type="match status" value="1"/>
</dbReference>
<evidence type="ECO:0000313" key="2">
    <source>
        <dbReference type="EMBL" id="KND61495.1"/>
    </source>
</evidence>
<evidence type="ECO:0000256" key="1">
    <source>
        <dbReference type="SAM" id="MobiDB-lite"/>
    </source>
</evidence>
<accession>A0A0L0MGS1</accession>
<sequence length="344" mass="37239">MFDRRDVAKALHRYINDDRQEFQSAFAKVMASPALVELQAERRDDQGRVLEPTRYSTREMVGIERDMAISADRMADDRGGLPGRWFGVAGRRVEAAIAARQRGGFVLADEQRAAIEHVTGPKRIAAVVGLAGAGKSTMLAVAREACEAKGYRVHGAALAGNAAEGLEESAGIASRTLASWERGWERWFDQLGPRDVFVIDEAGMVGSKQLSRFIQEADRASAKIVLVGDPEQLQPIGPGAALRAVAERVGFVELEEIRRQREWWQREASVDFGRHRTAEGLAAYAERGAIRLEETAEHARDAIVRDVAADNGGAAGRLAPGARASPGGRAEPQRGDPGGPKGAR</sequence>
<dbReference type="PATRIC" id="fig|242163.4.peg.2648"/>
<keyword evidence="3" id="KW-1185">Reference proteome</keyword>
<feature type="region of interest" description="Disordered" evidence="1">
    <location>
        <begin position="309"/>
        <end position="344"/>
    </location>
</feature>
<dbReference type="CDD" id="cd17933">
    <property type="entry name" value="DEXSc_RecD-like"/>
    <property type="match status" value="1"/>
</dbReference>
<feature type="compositionally biased region" description="Low complexity" evidence="1">
    <location>
        <begin position="309"/>
        <end position="330"/>
    </location>
</feature>